<proteinExistence type="predicted"/>
<keyword evidence="2" id="KW-0677">Repeat</keyword>
<dbReference type="Pfam" id="PF23106">
    <property type="entry name" value="EGF_Teneurin"/>
    <property type="match status" value="1"/>
</dbReference>
<feature type="domain" description="EGF-like" evidence="5">
    <location>
        <begin position="47"/>
        <end position="83"/>
    </location>
</feature>
<accession>A0ABQ5KI60</accession>
<evidence type="ECO:0000256" key="4">
    <source>
        <dbReference type="PROSITE-ProRule" id="PRU00076"/>
    </source>
</evidence>
<dbReference type="InterPro" id="IPR051216">
    <property type="entry name" value="Teneurin"/>
</dbReference>
<gene>
    <name evidence="6" type="ORF">ADUPG1_005765</name>
</gene>
<reference evidence="6" key="1">
    <citation type="submission" date="2022-03" db="EMBL/GenBank/DDBJ databases">
        <title>Draft genome sequence of Aduncisulcus paluster, a free-living microaerophilic Fornicata.</title>
        <authorList>
            <person name="Yuyama I."/>
            <person name="Kume K."/>
            <person name="Tamura T."/>
            <person name="Inagaki Y."/>
            <person name="Hashimoto T."/>
        </authorList>
    </citation>
    <scope>NUCLEOTIDE SEQUENCE</scope>
    <source>
        <strain evidence="6">NY0171</strain>
    </source>
</reference>
<evidence type="ECO:0000256" key="3">
    <source>
        <dbReference type="ARBA" id="ARBA00023157"/>
    </source>
</evidence>
<evidence type="ECO:0000259" key="5">
    <source>
        <dbReference type="PROSITE" id="PS50026"/>
    </source>
</evidence>
<evidence type="ECO:0000313" key="7">
    <source>
        <dbReference type="Proteomes" id="UP001057375"/>
    </source>
</evidence>
<feature type="non-terminal residue" evidence="6">
    <location>
        <position position="1"/>
    </location>
</feature>
<dbReference type="EMBL" id="BQXS01009366">
    <property type="protein sequence ID" value="GKT31134.1"/>
    <property type="molecule type" value="Genomic_DNA"/>
</dbReference>
<keyword evidence="3 4" id="KW-1015">Disulfide bond</keyword>
<keyword evidence="1 4" id="KW-0245">EGF-like domain</keyword>
<comment type="caution">
    <text evidence="6">The sequence shown here is derived from an EMBL/GenBank/DDBJ whole genome shotgun (WGS) entry which is preliminary data.</text>
</comment>
<dbReference type="PANTHER" id="PTHR11219:SF69">
    <property type="entry name" value="TENEURIN-A"/>
    <property type="match status" value="1"/>
</dbReference>
<protein>
    <recommendedName>
        <fullName evidence="5">EGF-like domain-containing protein</fullName>
    </recommendedName>
</protein>
<dbReference type="SMART" id="SM00181">
    <property type="entry name" value="EGF"/>
    <property type="match status" value="2"/>
</dbReference>
<dbReference type="PROSITE" id="PS50026">
    <property type="entry name" value="EGF_3"/>
    <property type="match status" value="1"/>
</dbReference>
<evidence type="ECO:0000256" key="2">
    <source>
        <dbReference type="ARBA" id="ARBA00022737"/>
    </source>
</evidence>
<dbReference type="Proteomes" id="UP001057375">
    <property type="component" value="Unassembled WGS sequence"/>
</dbReference>
<feature type="disulfide bond" evidence="4">
    <location>
        <begin position="73"/>
        <end position="82"/>
    </location>
</feature>
<dbReference type="PANTHER" id="PTHR11219">
    <property type="entry name" value="TENEURIN AND N-ACETYLGLUCOSAMINE-1-PHOSPHODIESTER ALPHA-N-ACETYLGLUCOSAMINIDASE"/>
    <property type="match status" value="1"/>
</dbReference>
<keyword evidence="7" id="KW-1185">Reference proteome</keyword>
<evidence type="ECO:0000256" key="1">
    <source>
        <dbReference type="ARBA" id="ARBA00022536"/>
    </source>
</evidence>
<comment type="caution">
    <text evidence="4">Lacks conserved residue(s) required for the propagation of feature annotation.</text>
</comment>
<dbReference type="Gene3D" id="2.10.25.10">
    <property type="entry name" value="Laminin"/>
    <property type="match status" value="2"/>
</dbReference>
<evidence type="ECO:0000313" key="6">
    <source>
        <dbReference type="EMBL" id="GKT31134.1"/>
    </source>
</evidence>
<dbReference type="InterPro" id="IPR000742">
    <property type="entry name" value="EGF"/>
</dbReference>
<sequence length="146" mass="15095">DTKCVCGDYYSGADCTEELCSNMPKGNGACIDGSPVCYYGWTGDDCDEPVCEPTCPNDHGTCTYVDGGPKCVCNDYFTGIGCDIPICNEGLGCGNGFCVDDGDIGENNSCTCFNGYELDATGRCTKALCTPVCGANGTCVIVDGSP</sequence>
<name>A0ABQ5KI60_9EUKA</name>
<feature type="non-terminal residue" evidence="6">
    <location>
        <position position="146"/>
    </location>
</feature>
<dbReference type="PROSITE" id="PS00022">
    <property type="entry name" value="EGF_1"/>
    <property type="match status" value="1"/>
</dbReference>
<organism evidence="6 7">
    <name type="scientific">Aduncisulcus paluster</name>
    <dbReference type="NCBI Taxonomy" id="2918883"/>
    <lineage>
        <taxon>Eukaryota</taxon>
        <taxon>Metamonada</taxon>
        <taxon>Carpediemonas-like organisms</taxon>
        <taxon>Aduncisulcus</taxon>
    </lineage>
</organism>